<accession>A0A812IWE4</accession>
<feature type="non-terminal residue" evidence="2">
    <location>
        <position position="129"/>
    </location>
</feature>
<evidence type="ECO:0000313" key="3">
    <source>
        <dbReference type="Proteomes" id="UP000649617"/>
    </source>
</evidence>
<dbReference type="Proteomes" id="UP000649617">
    <property type="component" value="Unassembled WGS sequence"/>
</dbReference>
<evidence type="ECO:0000313" key="2">
    <source>
        <dbReference type="EMBL" id="CAE7180010.1"/>
    </source>
</evidence>
<reference evidence="2" key="1">
    <citation type="submission" date="2021-02" db="EMBL/GenBank/DDBJ databases">
        <authorList>
            <person name="Dougan E. K."/>
            <person name="Rhodes N."/>
            <person name="Thang M."/>
            <person name="Chan C."/>
        </authorList>
    </citation>
    <scope>NUCLEOTIDE SEQUENCE</scope>
</reference>
<sequence>MADVQGSEPPPASAAAAAAAEAAAAAAWPAAQPDPVQEPPEAIQDQQDQVQDQVQDQGSVDTSSARGASVDRCSGAPAQVEAVNSPRTAPTTAPEKPLEVTVDDEPEVFLEMIKFVYLNTCHVDQANVK</sequence>
<feature type="compositionally biased region" description="Low complexity" evidence="1">
    <location>
        <begin position="13"/>
        <end position="35"/>
    </location>
</feature>
<dbReference type="AlphaFoldDB" id="A0A812IWE4"/>
<organism evidence="2 3">
    <name type="scientific">Symbiodinium pilosum</name>
    <name type="common">Dinoflagellate</name>
    <dbReference type="NCBI Taxonomy" id="2952"/>
    <lineage>
        <taxon>Eukaryota</taxon>
        <taxon>Sar</taxon>
        <taxon>Alveolata</taxon>
        <taxon>Dinophyceae</taxon>
        <taxon>Suessiales</taxon>
        <taxon>Symbiodiniaceae</taxon>
        <taxon>Symbiodinium</taxon>
    </lineage>
</organism>
<name>A0A812IWE4_SYMPI</name>
<feature type="compositionally biased region" description="Low complexity" evidence="1">
    <location>
        <begin position="44"/>
        <end position="57"/>
    </location>
</feature>
<keyword evidence="3" id="KW-1185">Reference proteome</keyword>
<feature type="region of interest" description="Disordered" evidence="1">
    <location>
        <begin position="1"/>
        <end position="100"/>
    </location>
</feature>
<evidence type="ECO:0000256" key="1">
    <source>
        <dbReference type="SAM" id="MobiDB-lite"/>
    </source>
</evidence>
<proteinExistence type="predicted"/>
<dbReference type="EMBL" id="CAJNIZ010000987">
    <property type="protein sequence ID" value="CAE7180010.1"/>
    <property type="molecule type" value="Genomic_DNA"/>
</dbReference>
<comment type="caution">
    <text evidence="2">The sequence shown here is derived from an EMBL/GenBank/DDBJ whole genome shotgun (WGS) entry which is preliminary data.</text>
</comment>
<protein>
    <submittedName>
        <fullName evidence="2">PpiA protein</fullName>
    </submittedName>
</protein>
<gene>
    <name evidence="2" type="primary">ppiA</name>
    <name evidence="2" type="ORF">SPIL2461_LOCUS1025</name>
</gene>